<proteinExistence type="predicted"/>
<dbReference type="eggNOG" id="KOG2326">
    <property type="taxonomic scope" value="Eukaryota"/>
</dbReference>
<accession>A0A024TR03</accession>
<dbReference type="SUPFAM" id="SSF101420">
    <property type="entry name" value="C-terminal domain of Ku80"/>
    <property type="match status" value="1"/>
</dbReference>
<dbReference type="OrthoDB" id="30826at2759"/>
<protein>
    <recommendedName>
        <fullName evidence="1">Ku C-terminal domain-containing protein</fullName>
    </recommendedName>
</protein>
<feature type="domain" description="Ku C-terminal" evidence="1">
    <location>
        <begin position="108"/>
        <end position="226"/>
    </location>
</feature>
<organism evidence="2">
    <name type="scientific">Aphanomyces invadans</name>
    <dbReference type="NCBI Taxonomy" id="157072"/>
    <lineage>
        <taxon>Eukaryota</taxon>
        <taxon>Sar</taxon>
        <taxon>Stramenopiles</taxon>
        <taxon>Oomycota</taxon>
        <taxon>Saprolegniomycetes</taxon>
        <taxon>Saprolegniales</taxon>
        <taxon>Verrucalvaceae</taxon>
        <taxon>Aphanomyces</taxon>
    </lineage>
</organism>
<dbReference type="GeneID" id="20087341"/>
<evidence type="ECO:0000313" key="2">
    <source>
        <dbReference type="EMBL" id="ETV96590.1"/>
    </source>
</evidence>
<dbReference type="Gene3D" id="1.25.40.240">
    <property type="entry name" value="Ku, C-terminal domain"/>
    <property type="match status" value="1"/>
</dbReference>
<dbReference type="Pfam" id="PF08785">
    <property type="entry name" value="Ku_PK_bind"/>
    <property type="match status" value="1"/>
</dbReference>
<dbReference type="RefSeq" id="XP_008874853.1">
    <property type="nucleotide sequence ID" value="XM_008876631.1"/>
</dbReference>
<dbReference type="VEuPathDB" id="FungiDB:H310_10291"/>
<dbReference type="STRING" id="157072.A0A024TR03"/>
<dbReference type="AlphaFoldDB" id="A0A024TR03"/>
<dbReference type="InterPro" id="IPR014893">
    <property type="entry name" value="Ku_PK_bind"/>
</dbReference>
<gene>
    <name evidence="2" type="ORF">H310_10291</name>
</gene>
<dbReference type="InterPro" id="IPR036494">
    <property type="entry name" value="Ku_C_sf"/>
</dbReference>
<name>A0A024TR03_9STRA</name>
<dbReference type="EMBL" id="KI913976">
    <property type="protein sequence ID" value="ETV96590.1"/>
    <property type="molecule type" value="Genomic_DNA"/>
</dbReference>
<sequence>MDPNAPLAPLPPFVERHLREDRSLFEPALPAIQAFDRAFQLKEAAKAKDNKKKSFWSDIKVDAKVAAESGTEISAIPAEASDGGGDDDGDLDLDELLGEDVTAVGSMNPISDFEALLSTKQLAKSQLGRINSNPVLGMEQQILGFFRQDAVGYHSKGLECLRYFRRRSPEIHRTTLFNEFLHRLKSEFAPGNAPVWQLLVQHHVTLLSTRDDPSCDISPQAAEGFLLPEDQVKQEVAAAAPAAAEDDELDLFADLE</sequence>
<reference evidence="2" key="1">
    <citation type="submission" date="2013-12" db="EMBL/GenBank/DDBJ databases">
        <title>The Genome Sequence of Aphanomyces invadans NJM9701.</title>
        <authorList>
            <consortium name="The Broad Institute Genomics Platform"/>
            <person name="Russ C."/>
            <person name="Tyler B."/>
            <person name="van West P."/>
            <person name="Dieguez-Uribeondo J."/>
            <person name="Young S.K."/>
            <person name="Zeng Q."/>
            <person name="Gargeya S."/>
            <person name="Fitzgerald M."/>
            <person name="Abouelleil A."/>
            <person name="Alvarado L."/>
            <person name="Chapman S.B."/>
            <person name="Gainer-Dewar J."/>
            <person name="Goldberg J."/>
            <person name="Griggs A."/>
            <person name="Gujja S."/>
            <person name="Hansen M."/>
            <person name="Howarth C."/>
            <person name="Imamovic A."/>
            <person name="Ireland A."/>
            <person name="Larimer J."/>
            <person name="McCowan C."/>
            <person name="Murphy C."/>
            <person name="Pearson M."/>
            <person name="Poon T.W."/>
            <person name="Priest M."/>
            <person name="Roberts A."/>
            <person name="Saif S."/>
            <person name="Shea T."/>
            <person name="Sykes S."/>
            <person name="Wortman J."/>
            <person name="Nusbaum C."/>
            <person name="Birren B."/>
        </authorList>
    </citation>
    <scope>NUCLEOTIDE SEQUENCE [LARGE SCALE GENOMIC DNA]</scope>
    <source>
        <strain evidence="2">NJM9701</strain>
    </source>
</reference>
<evidence type="ECO:0000259" key="1">
    <source>
        <dbReference type="Pfam" id="PF08785"/>
    </source>
</evidence>